<gene>
    <name evidence="2" type="ORF">SCOCK_80190</name>
</gene>
<keyword evidence="3" id="KW-1185">Reference proteome</keyword>
<evidence type="ECO:0000259" key="1">
    <source>
        <dbReference type="Pfam" id="PF13401"/>
    </source>
</evidence>
<dbReference type="AlphaFoldDB" id="A0A9W4E4J8"/>
<dbReference type="InterPro" id="IPR027417">
    <property type="entry name" value="P-loop_NTPase"/>
</dbReference>
<sequence>MTTMASPPQPANLALSRKEDFKAFADGPRRIQPEPMTRAQLAALGGGARAEHDRLRREWHANLGPLKTPQLSELHEDLWDIVDSNLQDGDKAKGAVAVDAFPGLGKTTSVLALAREFHRREIAEKGEFTDQGHERLPVCRVGLTGNTGMKDLNRAMLEFFGHPGRHRGTTAQLGQRALDCVLSCEVRLLALDDLHFLRWRNKNGVEVSNHLKWIANEFPVTLLMIGVGLAGKGLFSEGGSKGDAVLAQTRRRTTRLGMRPFTIEKEKGRQEWRQMLLALEQRVVLADKYPGMLAEDLSDYLFARSTGHIGSLMTLINRGSQRAVRSGEEVLSRDLLDGVKNDEASEQARKELEAALERRRLTSKPRKRMA</sequence>
<dbReference type="GO" id="GO:0016887">
    <property type="term" value="F:ATP hydrolysis activity"/>
    <property type="evidence" value="ECO:0007669"/>
    <property type="project" value="InterPro"/>
</dbReference>
<dbReference type="EMBL" id="CAJSLV010000114">
    <property type="protein sequence ID" value="CAG6399035.1"/>
    <property type="molecule type" value="Genomic_DNA"/>
</dbReference>
<evidence type="ECO:0000313" key="2">
    <source>
        <dbReference type="EMBL" id="CAG6399035.1"/>
    </source>
</evidence>
<proteinExistence type="predicted"/>
<dbReference type="SUPFAM" id="SSF52540">
    <property type="entry name" value="P-loop containing nucleoside triphosphate hydrolases"/>
    <property type="match status" value="1"/>
</dbReference>
<dbReference type="Pfam" id="PF13401">
    <property type="entry name" value="AAA_22"/>
    <property type="match status" value="1"/>
</dbReference>
<evidence type="ECO:0000313" key="3">
    <source>
        <dbReference type="Proteomes" id="UP001152519"/>
    </source>
</evidence>
<dbReference type="InterPro" id="IPR049945">
    <property type="entry name" value="AAA_22"/>
</dbReference>
<organism evidence="2 3">
    <name type="scientific">Actinacidiphila cocklensis</name>
    <dbReference type="NCBI Taxonomy" id="887465"/>
    <lineage>
        <taxon>Bacteria</taxon>
        <taxon>Bacillati</taxon>
        <taxon>Actinomycetota</taxon>
        <taxon>Actinomycetes</taxon>
        <taxon>Kitasatosporales</taxon>
        <taxon>Streptomycetaceae</taxon>
        <taxon>Actinacidiphila</taxon>
    </lineage>
</organism>
<feature type="domain" description="ORC1/DEAH AAA+ ATPase" evidence="1">
    <location>
        <begin position="92"/>
        <end position="226"/>
    </location>
</feature>
<name>A0A9W4E4J8_9ACTN</name>
<protein>
    <submittedName>
        <fullName evidence="2">AAA domain-containing protein</fullName>
    </submittedName>
</protein>
<comment type="caution">
    <text evidence="2">The sequence shown here is derived from an EMBL/GenBank/DDBJ whole genome shotgun (WGS) entry which is preliminary data.</text>
</comment>
<dbReference type="Proteomes" id="UP001152519">
    <property type="component" value="Unassembled WGS sequence"/>
</dbReference>
<reference evidence="2" key="1">
    <citation type="submission" date="2021-05" db="EMBL/GenBank/DDBJ databases">
        <authorList>
            <person name="Arsene-Ploetze F."/>
        </authorList>
    </citation>
    <scope>NUCLEOTIDE SEQUENCE</scope>
    <source>
        <strain evidence="2">DSM 42138</strain>
    </source>
</reference>
<accession>A0A9W4E4J8</accession>